<dbReference type="OrthoDB" id="7272485at2"/>
<dbReference type="GO" id="GO:0006355">
    <property type="term" value="P:regulation of DNA-templated transcription"/>
    <property type="evidence" value="ECO:0007669"/>
    <property type="project" value="InterPro"/>
</dbReference>
<dbReference type="Proteomes" id="UP000218023">
    <property type="component" value="Unassembled WGS sequence"/>
</dbReference>
<reference evidence="1 2" key="1">
    <citation type="submission" date="2017-09" db="EMBL/GenBank/DDBJ databases">
        <title>Paracoccus alkalisoli sp. nov., isolated from saline alkaline soil.</title>
        <authorList>
            <person name="Dong X."/>
            <person name="Zhang G."/>
        </authorList>
    </citation>
    <scope>NUCLEOTIDE SEQUENCE [LARGE SCALE GENOMIC DNA]</scope>
    <source>
        <strain evidence="1 2">WN007</strain>
    </source>
</reference>
<gene>
    <name evidence="1" type="ORF">CK240_16250</name>
</gene>
<proteinExistence type="predicted"/>
<organism evidence="1 2">
    <name type="scientific">Paracoccus salipaludis</name>
    <dbReference type="NCBI Taxonomy" id="2032623"/>
    <lineage>
        <taxon>Bacteria</taxon>
        <taxon>Pseudomonadati</taxon>
        <taxon>Pseudomonadota</taxon>
        <taxon>Alphaproteobacteria</taxon>
        <taxon>Rhodobacterales</taxon>
        <taxon>Paracoccaceae</taxon>
        <taxon>Paracoccus</taxon>
    </lineage>
</organism>
<keyword evidence="2" id="KW-1185">Reference proteome</keyword>
<dbReference type="CDD" id="cd21631">
    <property type="entry name" value="RHH_CopG_NikR-like"/>
    <property type="match status" value="1"/>
</dbReference>
<name>A0A2A2GGP8_9RHOB</name>
<evidence type="ECO:0000313" key="2">
    <source>
        <dbReference type="Proteomes" id="UP000218023"/>
    </source>
</evidence>
<dbReference type="EMBL" id="NSJZ01000028">
    <property type="protein sequence ID" value="PAU95952.1"/>
    <property type="molecule type" value="Genomic_DNA"/>
</dbReference>
<accession>A0A2A2GGP8</accession>
<comment type="caution">
    <text evidence="1">The sequence shown here is derived from an EMBL/GenBank/DDBJ whole genome shotgun (WGS) entry which is preliminary data.</text>
</comment>
<evidence type="ECO:0000313" key="1">
    <source>
        <dbReference type="EMBL" id="PAU95952.1"/>
    </source>
</evidence>
<dbReference type="RefSeq" id="WP_095641365.1">
    <property type="nucleotide sequence ID" value="NZ_NSJZ01000028.1"/>
</dbReference>
<dbReference type="AlphaFoldDB" id="A0A2A2GGP8"/>
<sequence>MAIQRKPASVGAKSEAAAAAFVDGAPDARKPAASEAVGTYEKGVAKGNKRQISLTIAPELLRKVDELAKRSGQARAAIINLALYRLVERDDVFDRK</sequence>
<protein>
    <submittedName>
        <fullName evidence="1">CopG family transcriptional regulator</fullName>
    </submittedName>
</protein>